<dbReference type="InterPro" id="IPR013930">
    <property type="entry name" value="RPAP1_N"/>
</dbReference>
<feature type="compositionally biased region" description="Polar residues" evidence="2">
    <location>
        <begin position="135"/>
        <end position="144"/>
    </location>
</feature>
<evidence type="ECO:0000256" key="2">
    <source>
        <dbReference type="SAM" id="MobiDB-lite"/>
    </source>
</evidence>
<evidence type="ECO:0000313" key="5">
    <source>
        <dbReference type="EMBL" id="KAB7507540.1"/>
    </source>
</evidence>
<evidence type="ECO:0000313" key="6">
    <source>
        <dbReference type="Proteomes" id="UP000326759"/>
    </source>
</evidence>
<feature type="domain" description="RPAP1 N-terminal" evidence="4">
    <location>
        <begin position="281"/>
        <end position="323"/>
    </location>
</feature>
<dbReference type="EMBL" id="SEYY01000301">
    <property type="protein sequence ID" value="KAB7507540.1"/>
    <property type="molecule type" value="Genomic_DNA"/>
</dbReference>
<dbReference type="PANTHER" id="PTHR21483:SF18">
    <property type="entry name" value="RNA POLYMERASE II-ASSOCIATED PROTEIN 1"/>
    <property type="match status" value="1"/>
</dbReference>
<feature type="region of interest" description="Disordered" evidence="2">
    <location>
        <begin position="567"/>
        <end position="586"/>
    </location>
</feature>
<protein>
    <submittedName>
        <fullName evidence="5">RNA polymerase II-associated protein 1</fullName>
    </submittedName>
</protein>
<dbReference type="GO" id="GO:0006366">
    <property type="term" value="P:transcription by RNA polymerase II"/>
    <property type="evidence" value="ECO:0007669"/>
    <property type="project" value="InterPro"/>
</dbReference>
<organism evidence="5 6">
    <name type="scientific">Armadillidium nasatum</name>
    <dbReference type="NCBI Taxonomy" id="96803"/>
    <lineage>
        <taxon>Eukaryota</taxon>
        <taxon>Metazoa</taxon>
        <taxon>Ecdysozoa</taxon>
        <taxon>Arthropoda</taxon>
        <taxon>Crustacea</taxon>
        <taxon>Multicrustacea</taxon>
        <taxon>Malacostraca</taxon>
        <taxon>Eumalacostraca</taxon>
        <taxon>Peracarida</taxon>
        <taxon>Isopoda</taxon>
        <taxon>Oniscidea</taxon>
        <taxon>Crinocheta</taxon>
        <taxon>Armadillidiidae</taxon>
        <taxon>Armadillidium</taxon>
    </lineage>
</organism>
<evidence type="ECO:0000259" key="4">
    <source>
        <dbReference type="Pfam" id="PF08621"/>
    </source>
</evidence>
<dbReference type="InterPro" id="IPR039913">
    <property type="entry name" value="RPAP1/Rba50"/>
</dbReference>
<dbReference type="AlphaFoldDB" id="A0A5N5TMZ7"/>
<sequence>MKCVITILVISCALHKQQNNPTAKHVAFSKEYHINHTDHSVVYTPNDVIVTPLPLAYHVQASYVNISSISVNMLQRPSPKDDDDELIKQNETFQTKKVENFVPAAQVVRVGKRKTQFAEDINSLNTKSDEPSGELKSTSEYNESNQEKKKEGFVDNTVLFEAVKSKKKSVVLGGIVARDVPSCSPMMKTWNPSPTPHGFPIAPKLDLEALDKIKKSTPEYSHLSLYGVHKLMERKEAESKEKKEISKSENVIDENLVLLGNKSIVVDGESGLGSSKEAIIIHDENMRKLNAMSHEDRLRERDELLSRLSDEQVKFLVSLRQKREKNQEKNNQKTNQSFDPHQTTPMDKDEMMTDISTQVTENQKNEVNSLEKESSVISDCENEKEEIILSELPISPEEAKKWNHMDKLELNKLKWMTNVPPPKPLKGKEGFVARFNFQGDLLPYDSDISWREGLHHHGEEPGRAGYSLDELFLFVRSQVIQQRHLGLKTLGNIMKNAFEGLYDTCFEVPIIQLMVDAGLVLLLRFAIDDKTPLVYKEALRVLYYLISSEPDEQLLSMAEPCIPSGVQPGFSSLTHSRDRDREELDSEEKELKDVEVIKLDIIRALVRMDAHIRLRYLLESVPLTSLDVLHILGILKRIARHSLTAAMTLVRTPRLIETIVKQFLPHDTTPLLTGKNVSQLTSVYGVPLSQALSFLKVLVCRGRHIALTLVENYNIISLLMAYTSMEPEGIEMPVTEVLTLTQEAYYIWSVFLSYELLKAQEGFITFYPLFIRQLLFYRDKVDINVNVNSNHYNYDVGTHLVNILT</sequence>
<feature type="domain" description="RPAP1 C-terminal" evidence="3">
    <location>
        <begin position="433"/>
        <end position="497"/>
    </location>
</feature>
<evidence type="ECO:0000256" key="1">
    <source>
        <dbReference type="ARBA" id="ARBA00009953"/>
    </source>
</evidence>
<dbReference type="InterPro" id="IPR016024">
    <property type="entry name" value="ARM-type_fold"/>
</dbReference>
<dbReference type="PANTHER" id="PTHR21483">
    <property type="entry name" value="RNA POLYMERASE II-ASSOCIATED PROTEIN 1"/>
    <property type="match status" value="1"/>
</dbReference>
<comment type="similarity">
    <text evidence="1">Belongs to the RPAP1 family.</text>
</comment>
<feature type="region of interest" description="Disordered" evidence="2">
    <location>
        <begin position="121"/>
        <end position="148"/>
    </location>
</feature>
<feature type="region of interest" description="Disordered" evidence="2">
    <location>
        <begin position="319"/>
        <end position="348"/>
    </location>
</feature>
<dbReference type="Pfam" id="PF08621">
    <property type="entry name" value="RPAP1_N"/>
    <property type="match status" value="1"/>
</dbReference>
<dbReference type="Proteomes" id="UP000326759">
    <property type="component" value="Unassembled WGS sequence"/>
</dbReference>
<accession>A0A5N5TMZ7</accession>
<dbReference type="Pfam" id="PF08620">
    <property type="entry name" value="RPAP1_C"/>
    <property type="match status" value="1"/>
</dbReference>
<dbReference type="OrthoDB" id="6382576at2759"/>
<comment type="caution">
    <text evidence="5">The sequence shown here is derived from an EMBL/GenBank/DDBJ whole genome shotgun (WGS) entry which is preliminary data.</text>
</comment>
<dbReference type="SUPFAM" id="SSF48371">
    <property type="entry name" value="ARM repeat"/>
    <property type="match status" value="1"/>
</dbReference>
<name>A0A5N5TMZ7_9CRUS</name>
<dbReference type="InterPro" id="IPR013929">
    <property type="entry name" value="RPAP1_C"/>
</dbReference>
<evidence type="ECO:0000259" key="3">
    <source>
        <dbReference type="Pfam" id="PF08620"/>
    </source>
</evidence>
<proteinExistence type="inferred from homology"/>
<gene>
    <name evidence="5" type="primary">Rpap1</name>
    <name evidence="5" type="ORF">Anas_00104</name>
</gene>
<reference evidence="5 6" key="1">
    <citation type="journal article" date="2019" name="PLoS Biol.">
        <title>Sex chromosomes control vertical transmission of feminizing Wolbachia symbionts in an isopod.</title>
        <authorList>
            <person name="Becking T."/>
            <person name="Chebbi M.A."/>
            <person name="Giraud I."/>
            <person name="Moumen B."/>
            <person name="Laverre T."/>
            <person name="Caubet Y."/>
            <person name="Peccoud J."/>
            <person name="Gilbert C."/>
            <person name="Cordaux R."/>
        </authorList>
    </citation>
    <scope>NUCLEOTIDE SEQUENCE [LARGE SCALE GENOMIC DNA]</scope>
    <source>
        <strain evidence="5">ANa2</strain>
        <tissue evidence="5">Whole body excluding digestive tract and cuticle</tissue>
    </source>
</reference>
<keyword evidence="6" id="KW-1185">Reference proteome</keyword>